<keyword evidence="3" id="KW-1185">Reference proteome</keyword>
<accession>A0A1L4D1K9</accession>
<dbReference type="RefSeq" id="WP_148697845.1">
    <property type="nucleotide sequence ID" value="NZ_CP017834.1"/>
</dbReference>
<feature type="transmembrane region" description="Helical" evidence="1">
    <location>
        <begin position="164"/>
        <end position="185"/>
    </location>
</feature>
<evidence type="ECO:0008006" key="4">
    <source>
        <dbReference type="Google" id="ProtNLM"/>
    </source>
</evidence>
<keyword evidence="1" id="KW-1133">Transmembrane helix</keyword>
<proteinExistence type="predicted"/>
<evidence type="ECO:0000313" key="2">
    <source>
        <dbReference type="EMBL" id="APJ04095.1"/>
    </source>
</evidence>
<dbReference type="EMBL" id="CP017834">
    <property type="protein sequence ID" value="APJ04095.1"/>
    <property type="molecule type" value="Genomic_DNA"/>
</dbReference>
<evidence type="ECO:0000313" key="3">
    <source>
        <dbReference type="Proteomes" id="UP000184731"/>
    </source>
</evidence>
<feature type="transmembrane region" description="Helical" evidence="1">
    <location>
        <begin position="222"/>
        <end position="244"/>
    </location>
</feature>
<keyword evidence="1" id="KW-0472">Membrane</keyword>
<evidence type="ECO:0000256" key="1">
    <source>
        <dbReference type="SAM" id="Phobius"/>
    </source>
</evidence>
<organism evidence="2 3">
    <name type="scientific">Silvanigrella aquatica</name>
    <dbReference type="NCBI Taxonomy" id="1915309"/>
    <lineage>
        <taxon>Bacteria</taxon>
        <taxon>Pseudomonadati</taxon>
        <taxon>Bdellovibrionota</taxon>
        <taxon>Oligoflexia</taxon>
        <taxon>Silvanigrellales</taxon>
        <taxon>Silvanigrellaceae</taxon>
        <taxon>Silvanigrella</taxon>
    </lineage>
</organism>
<protein>
    <recommendedName>
        <fullName evidence="4">RDD domain-containing protein</fullName>
    </recommendedName>
</protein>
<dbReference type="AlphaFoldDB" id="A0A1L4D1K9"/>
<name>A0A1L4D1K9_9BACT</name>
<gene>
    <name evidence="2" type="ORF">AXG55_09320</name>
</gene>
<sequence>MSFFLENYISPSKSQIKPLHIGFGFGGDVIQQRISLKIKQEKQNLDYSENVNNKIDDNSTISENIIIKNAIVTPNVTASEEIISKSNTVHNLNNIEENNTHEKNTKYYVHPFFAFLAWTVDALLGFCFLIISLCVNYVFIPKGFFEISPAIAKYFSNVTLDINFIYTFLFSLQVWVFMALMVFLFQYTILGFEGSTLGRWLFGISIQNAKDKTVRVSEKTKICAALSESLLLGGILSFIFIVLFPSRVPIFFWMRYSSKNS</sequence>
<dbReference type="KEGG" id="saqi:AXG55_09320"/>
<reference evidence="2 3" key="1">
    <citation type="submission" date="2016-10" db="EMBL/GenBank/DDBJ databases">
        <title>Silvanigrella aquatica sp. nov., isolated from a freshwater lake located in the Black Forest, Germany, description of Silvanigrellaceae fam. nov., Silvanigrellales ord. nov., reclassification of the order Bdellovibrionales in the class Oligoflexia, reclassification of the families Bacteriovoracaceae and Halobacteriovoraceae in the new order Bacteriovoracales ord. nov., and reclassification of the family Pseudobacteriovoracaceae in the order Oligoflexiales.</title>
        <authorList>
            <person name="Hahn M.W."/>
            <person name="Schmidt J."/>
            <person name="Koll U."/>
            <person name="Rohde M."/>
            <person name="Verbag S."/>
            <person name="Pitt A."/>
            <person name="Nakai R."/>
            <person name="Naganuma T."/>
            <person name="Lang E."/>
        </authorList>
    </citation>
    <scope>NUCLEOTIDE SEQUENCE [LARGE SCALE GENOMIC DNA]</scope>
    <source>
        <strain evidence="2 3">MWH-Nonnen-W8red</strain>
    </source>
</reference>
<keyword evidence="1" id="KW-0812">Transmembrane</keyword>
<dbReference type="Proteomes" id="UP000184731">
    <property type="component" value="Chromosome"/>
</dbReference>
<dbReference type="STRING" id="1915309.AXG55_09320"/>
<dbReference type="OrthoDB" id="5294121at2"/>
<feature type="transmembrane region" description="Helical" evidence="1">
    <location>
        <begin position="112"/>
        <end position="139"/>
    </location>
</feature>